<sequence>MRGVYYQAGPVTHGDMIAAARLVLPADAVLAGRSAAWALGARLATGSDRVVLLVPRPTTARRPQLVLRTDALDTDETTVTALGLTTTAARTAFDLARWHAPLVAVPLLDALVRSTGLVRREVERVAARHPGTRGCRRVAETLDLVDAGAESPRESVLRVTLALAGLPRPVTQLNVYNDEGMFVARPDLAWPEARLAVEYDGAHHDDPAWIARDRARLNALRMAGWTVLVVDRAQMRRPAQVVEMIRRALHQASTSK</sequence>
<keyword evidence="3" id="KW-1185">Reference proteome</keyword>
<evidence type="ECO:0000313" key="3">
    <source>
        <dbReference type="Proteomes" id="UP000280726"/>
    </source>
</evidence>
<reference evidence="2 3" key="1">
    <citation type="submission" date="2018-11" db="EMBL/GenBank/DDBJ databases">
        <title>Sequencing the genomes of 1000 actinobacteria strains.</title>
        <authorList>
            <person name="Klenk H.-P."/>
        </authorList>
    </citation>
    <scope>NUCLEOTIDE SEQUENCE [LARGE SCALE GENOMIC DNA]</scope>
    <source>
        <strain evidence="2 3">DSM 14418</strain>
    </source>
</reference>
<dbReference type="SUPFAM" id="SSF52980">
    <property type="entry name" value="Restriction endonuclease-like"/>
    <property type="match status" value="1"/>
</dbReference>
<accession>A0A3N5A845</accession>
<dbReference type="AlphaFoldDB" id="A0A3N5A845"/>
<dbReference type="InterPro" id="IPR011335">
    <property type="entry name" value="Restrct_endonuc-II-like"/>
</dbReference>
<proteinExistence type="predicted"/>
<dbReference type="EMBL" id="RKRA01000001">
    <property type="protein sequence ID" value="RPF27851.1"/>
    <property type="molecule type" value="Genomic_DNA"/>
</dbReference>
<dbReference type="InterPro" id="IPR007569">
    <property type="entry name" value="DUF559"/>
</dbReference>
<organism evidence="2 3">
    <name type="scientific">Georgenia muralis</name>
    <dbReference type="NCBI Taxonomy" id="154117"/>
    <lineage>
        <taxon>Bacteria</taxon>
        <taxon>Bacillati</taxon>
        <taxon>Actinomycetota</taxon>
        <taxon>Actinomycetes</taxon>
        <taxon>Micrococcales</taxon>
        <taxon>Bogoriellaceae</taxon>
        <taxon>Georgenia</taxon>
    </lineage>
</organism>
<dbReference type="Pfam" id="PF04480">
    <property type="entry name" value="DUF559"/>
    <property type="match status" value="1"/>
</dbReference>
<dbReference type="Proteomes" id="UP000280726">
    <property type="component" value="Unassembled WGS sequence"/>
</dbReference>
<evidence type="ECO:0000259" key="1">
    <source>
        <dbReference type="Pfam" id="PF04480"/>
    </source>
</evidence>
<dbReference type="Gene3D" id="3.40.960.10">
    <property type="entry name" value="VSR Endonuclease"/>
    <property type="match status" value="1"/>
</dbReference>
<feature type="domain" description="DUF559" evidence="1">
    <location>
        <begin position="189"/>
        <end position="249"/>
    </location>
</feature>
<name>A0A3N5A845_9MICO</name>
<comment type="caution">
    <text evidence="2">The sequence shown here is derived from an EMBL/GenBank/DDBJ whole genome shotgun (WGS) entry which is preliminary data.</text>
</comment>
<protein>
    <submittedName>
        <fullName evidence="2">Uncharacterized protein DUF559</fullName>
    </submittedName>
</protein>
<gene>
    <name evidence="2" type="ORF">EDD32_2353</name>
</gene>
<evidence type="ECO:0000313" key="2">
    <source>
        <dbReference type="EMBL" id="RPF27851.1"/>
    </source>
</evidence>